<evidence type="ECO:0000256" key="1">
    <source>
        <dbReference type="ARBA" id="ARBA00004167"/>
    </source>
</evidence>
<dbReference type="SUPFAM" id="SSF56112">
    <property type="entry name" value="Protein kinase-like (PK-like)"/>
    <property type="match status" value="1"/>
</dbReference>
<evidence type="ECO:0000256" key="3">
    <source>
        <dbReference type="ARBA" id="ARBA00022679"/>
    </source>
</evidence>
<evidence type="ECO:0000256" key="10">
    <source>
        <dbReference type="PROSITE-ProRule" id="PRU10141"/>
    </source>
</evidence>
<dbReference type="GO" id="GO:0030182">
    <property type="term" value="P:neuron differentiation"/>
    <property type="evidence" value="ECO:0007669"/>
    <property type="project" value="UniProtKB-ARBA"/>
</dbReference>
<dbReference type="SMART" id="SM00219">
    <property type="entry name" value="TyrKc"/>
    <property type="match status" value="1"/>
</dbReference>
<dbReference type="GO" id="GO:0051130">
    <property type="term" value="P:positive regulation of cellular component organization"/>
    <property type="evidence" value="ECO:0007669"/>
    <property type="project" value="UniProtKB-ARBA"/>
</dbReference>
<comment type="subcellular location">
    <subcellularLocation>
        <location evidence="2">Endomembrane system</location>
    </subcellularLocation>
    <subcellularLocation>
        <location evidence="1">Membrane</location>
        <topology evidence="1">Single-pass membrane protein</topology>
    </subcellularLocation>
</comment>
<dbReference type="PROSITE" id="PS50011">
    <property type="entry name" value="PROTEIN_KINASE_DOM"/>
    <property type="match status" value="1"/>
</dbReference>
<dbReference type="CDD" id="cd00192">
    <property type="entry name" value="PTKc"/>
    <property type="match status" value="1"/>
</dbReference>
<dbReference type="GO" id="GO:0005886">
    <property type="term" value="C:plasma membrane"/>
    <property type="evidence" value="ECO:0007669"/>
    <property type="project" value="TreeGrafter"/>
</dbReference>
<keyword evidence="4 10" id="KW-0547">Nucleotide-binding</keyword>
<name>A0A9P0Q0N9_ACAOB</name>
<keyword evidence="8" id="KW-0829">Tyrosine-protein kinase</keyword>
<reference evidence="14" key="1">
    <citation type="submission" date="2022-03" db="EMBL/GenBank/DDBJ databases">
        <authorList>
            <person name="Sayadi A."/>
        </authorList>
    </citation>
    <scope>NUCLEOTIDE SEQUENCE</scope>
</reference>
<feature type="signal peptide" evidence="12">
    <location>
        <begin position="1"/>
        <end position="20"/>
    </location>
</feature>
<evidence type="ECO:0000256" key="11">
    <source>
        <dbReference type="SAM" id="Phobius"/>
    </source>
</evidence>
<dbReference type="InterPro" id="IPR000719">
    <property type="entry name" value="Prot_kinase_dom"/>
</dbReference>
<dbReference type="Gene3D" id="1.10.510.10">
    <property type="entry name" value="Transferase(Phosphotransferase) domain 1"/>
    <property type="match status" value="1"/>
</dbReference>
<dbReference type="InterPro" id="IPR008266">
    <property type="entry name" value="Tyr_kinase_AS"/>
</dbReference>
<dbReference type="Proteomes" id="UP001152888">
    <property type="component" value="Unassembled WGS sequence"/>
</dbReference>
<comment type="catalytic activity">
    <reaction evidence="9">
        <text>L-tyrosyl-[protein] + ATP = O-phospho-L-tyrosyl-[protein] + ADP + H(+)</text>
        <dbReference type="Rhea" id="RHEA:10596"/>
        <dbReference type="Rhea" id="RHEA-COMP:10136"/>
        <dbReference type="Rhea" id="RHEA-COMP:20101"/>
        <dbReference type="ChEBI" id="CHEBI:15378"/>
        <dbReference type="ChEBI" id="CHEBI:30616"/>
        <dbReference type="ChEBI" id="CHEBI:46858"/>
        <dbReference type="ChEBI" id="CHEBI:61978"/>
        <dbReference type="ChEBI" id="CHEBI:456216"/>
        <dbReference type="EC" id="2.7.10.1"/>
    </reaction>
</comment>
<dbReference type="GO" id="GO:0005524">
    <property type="term" value="F:ATP binding"/>
    <property type="evidence" value="ECO:0007669"/>
    <property type="project" value="UniProtKB-UniRule"/>
</dbReference>
<dbReference type="InterPro" id="IPR001245">
    <property type="entry name" value="Ser-Thr/Tyr_kinase_cat_dom"/>
</dbReference>
<evidence type="ECO:0000256" key="7">
    <source>
        <dbReference type="ARBA" id="ARBA00023136"/>
    </source>
</evidence>
<keyword evidence="12" id="KW-0732">Signal</keyword>
<dbReference type="GO" id="GO:0007169">
    <property type="term" value="P:cell surface receptor protein tyrosine kinase signaling pathway"/>
    <property type="evidence" value="ECO:0007669"/>
    <property type="project" value="TreeGrafter"/>
</dbReference>
<feature type="transmembrane region" description="Helical" evidence="11">
    <location>
        <begin position="392"/>
        <end position="412"/>
    </location>
</feature>
<keyword evidence="3" id="KW-0808">Transferase</keyword>
<dbReference type="InterPro" id="IPR050122">
    <property type="entry name" value="RTK"/>
</dbReference>
<keyword evidence="11" id="KW-1133">Transmembrane helix</keyword>
<dbReference type="InterPro" id="IPR020635">
    <property type="entry name" value="Tyr_kinase_cat_dom"/>
</dbReference>
<feature type="domain" description="Protein kinase" evidence="13">
    <location>
        <begin position="328"/>
        <end position="661"/>
    </location>
</feature>
<keyword evidence="5" id="KW-0418">Kinase</keyword>
<dbReference type="Pfam" id="PF07714">
    <property type="entry name" value="PK_Tyr_Ser-Thr"/>
    <property type="match status" value="1"/>
</dbReference>
<dbReference type="InterPro" id="IPR011009">
    <property type="entry name" value="Kinase-like_dom_sf"/>
</dbReference>
<protein>
    <recommendedName>
        <fullName evidence="13">Protein kinase domain-containing protein</fullName>
    </recommendedName>
</protein>
<dbReference type="GO" id="GO:0004714">
    <property type="term" value="F:transmembrane receptor protein tyrosine kinase activity"/>
    <property type="evidence" value="ECO:0007669"/>
    <property type="project" value="UniProtKB-EC"/>
</dbReference>
<dbReference type="PANTHER" id="PTHR24416">
    <property type="entry name" value="TYROSINE-PROTEIN KINASE RECEPTOR"/>
    <property type="match status" value="1"/>
</dbReference>
<feature type="transmembrane region" description="Helical" evidence="11">
    <location>
        <begin position="248"/>
        <end position="268"/>
    </location>
</feature>
<sequence length="712" mass="81037">MSGTTSFMFIVISTSTLVQASYHCKEFSMMEATFCCYEFALFHEESGNYIKLYAFIYGKNIRINISLEEVLEPDDALEIFVTDENYEYRGAQDTLSAGNYMVELTDIADVNLKKYIELSLPQLNISRELNLACPEVCCVICSSMVADITNVTMSGQYEYLLSVSTNTSSNLEIMTINYNNIITGLSHKASNWTVDDKGIEFTMDTLQDGGRYDVDVIYFDQDNEYCKDSVHTTLEVPARPDRVPKIKLIIIVLLLLLTGMTTIIILKYGSRILAVILKIRHLFSNADIVLDVPSFPSPAKVFHNVLYEPVVPPRRDLKDSYDFPREKIEHVRVLGQGEFGIVYESKAWRLNGRRGYTMVAVKVLKECIPQNEIAEFRHEIDMQKKIGNHKNVIRMLGCVTLTQPMMIIMELVPTGNLKDYFRKLRDIWSGADNRRFFGETSFDGQYIQPDGGQSASETIQNVTEADKGLETENLDDLIHCDSADSTPLFEKEPEPALDHKELENFAYQIACGMAHLENKGIVHRDLAARNILITHNKTLKVSDFGMSRQGTYITYRLKKIPLRWKALEFLEQFKDDSKTDVWAYGVVLWEIGTLGAFPYEEIHNDNILAYLQAGNRLAKPITCTDAHYQVMMSCWERDPCKRPTFADIRRHFAFTKNHAYVDFSGINPSYVFPPMCDKEGNESDIKDVTGVQETVANGSFQNNVTGCNMKKT</sequence>
<keyword evidence="6 10" id="KW-0067">ATP-binding</keyword>
<dbReference type="Gene3D" id="3.30.200.20">
    <property type="entry name" value="Phosphorylase Kinase, domain 1"/>
    <property type="match status" value="1"/>
</dbReference>
<evidence type="ECO:0000256" key="8">
    <source>
        <dbReference type="ARBA" id="ARBA00023137"/>
    </source>
</evidence>
<evidence type="ECO:0000256" key="9">
    <source>
        <dbReference type="ARBA" id="ARBA00051243"/>
    </source>
</evidence>
<feature type="binding site" evidence="10">
    <location>
        <position position="362"/>
    </location>
    <ligand>
        <name>ATP</name>
        <dbReference type="ChEBI" id="CHEBI:30616"/>
    </ligand>
</feature>
<dbReference type="InterPro" id="IPR017441">
    <property type="entry name" value="Protein_kinase_ATP_BS"/>
</dbReference>
<dbReference type="GO" id="GO:0050793">
    <property type="term" value="P:regulation of developmental process"/>
    <property type="evidence" value="ECO:0007669"/>
    <property type="project" value="UniProtKB-ARBA"/>
</dbReference>
<evidence type="ECO:0000256" key="2">
    <source>
        <dbReference type="ARBA" id="ARBA00004308"/>
    </source>
</evidence>
<evidence type="ECO:0000256" key="6">
    <source>
        <dbReference type="ARBA" id="ARBA00022840"/>
    </source>
</evidence>
<keyword evidence="11" id="KW-0812">Transmembrane</keyword>
<evidence type="ECO:0000259" key="13">
    <source>
        <dbReference type="PROSITE" id="PS50011"/>
    </source>
</evidence>
<dbReference type="PANTHER" id="PTHR24416:SF594">
    <property type="entry name" value="PROTEIN KINASE DOMAIN-CONTAINING PROTEIN"/>
    <property type="match status" value="1"/>
</dbReference>
<keyword evidence="15" id="KW-1185">Reference proteome</keyword>
<evidence type="ECO:0000256" key="5">
    <source>
        <dbReference type="ARBA" id="ARBA00022777"/>
    </source>
</evidence>
<proteinExistence type="predicted"/>
<dbReference type="FunFam" id="1.10.510.10:FF:001512">
    <property type="entry name" value="Receptor tyrosine-protein kinase erbB-2"/>
    <property type="match status" value="1"/>
</dbReference>
<feature type="chain" id="PRO_5040283797" description="Protein kinase domain-containing protein" evidence="12">
    <location>
        <begin position="21"/>
        <end position="712"/>
    </location>
</feature>
<evidence type="ECO:0000313" key="14">
    <source>
        <dbReference type="EMBL" id="CAH2006193.1"/>
    </source>
</evidence>
<dbReference type="PROSITE" id="PS00107">
    <property type="entry name" value="PROTEIN_KINASE_ATP"/>
    <property type="match status" value="1"/>
</dbReference>
<dbReference type="GO" id="GO:0012505">
    <property type="term" value="C:endomembrane system"/>
    <property type="evidence" value="ECO:0007669"/>
    <property type="project" value="UniProtKB-SubCell"/>
</dbReference>
<dbReference type="GO" id="GO:0043235">
    <property type="term" value="C:receptor complex"/>
    <property type="evidence" value="ECO:0007669"/>
    <property type="project" value="TreeGrafter"/>
</dbReference>
<dbReference type="PROSITE" id="PS00109">
    <property type="entry name" value="PROTEIN_KINASE_TYR"/>
    <property type="match status" value="1"/>
</dbReference>
<accession>A0A9P0Q0N9</accession>
<dbReference type="OrthoDB" id="3256376at2759"/>
<gene>
    <name evidence="14" type="ORF">ACAOBT_LOCUS28973</name>
</gene>
<keyword evidence="7 11" id="KW-0472">Membrane</keyword>
<evidence type="ECO:0000313" key="15">
    <source>
        <dbReference type="Proteomes" id="UP001152888"/>
    </source>
</evidence>
<dbReference type="AlphaFoldDB" id="A0A9P0Q0N9"/>
<evidence type="ECO:0000256" key="4">
    <source>
        <dbReference type="ARBA" id="ARBA00022741"/>
    </source>
</evidence>
<comment type="caution">
    <text evidence="14">The sequence shown here is derived from an EMBL/GenBank/DDBJ whole genome shotgun (WGS) entry which is preliminary data.</text>
</comment>
<organism evidence="14 15">
    <name type="scientific">Acanthoscelides obtectus</name>
    <name type="common">Bean weevil</name>
    <name type="synonym">Bruchus obtectus</name>
    <dbReference type="NCBI Taxonomy" id="200917"/>
    <lineage>
        <taxon>Eukaryota</taxon>
        <taxon>Metazoa</taxon>
        <taxon>Ecdysozoa</taxon>
        <taxon>Arthropoda</taxon>
        <taxon>Hexapoda</taxon>
        <taxon>Insecta</taxon>
        <taxon>Pterygota</taxon>
        <taxon>Neoptera</taxon>
        <taxon>Endopterygota</taxon>
        <taxon>Coleoptera</taxon>
        <taxon>Polyphaga</taxon>
        <taxon>Cucujiformia</taxon>
        <taxon>Chrysomeloidea</taxon>
        <taxon>Chrysomelidae</taxon>
        <taxon>Bruchinae</taxon>
        <taxon>Bruchini</taxon>
        <taxon>Acanthoscelides</taxon>
    </lineage>
</organism>
<evidence type="ECO:0000256" key="12">
    <source>
        <dbReference type="SAM" id="SignalP"/>
    </source>
</evidence>
<dbReference type="EMBL" id="CAKOFQ010007677">
    <property type="protein sequence ID" value="CAH2006193.1"/>
    <property type="molecule type" value="Genomic_DNA"/>
</dbReference>
<dbReference type="GO" id="GO:0048468">
    <property type="term" value="P:cell development"/>
    <property type="evidence" value="ECO:0007669"/>
    <property type="project" value="UniProtKB-ARBA"/>
</dbReference>